<dbReference type="KEGG" id="acaf:CA12_08600"/>
<evidence type="ECO:0000256" key="1">
    <source>
        <dbReference type="SAM" id="Phobius"/>
    </source>
</evidence>
<reference evidence="3 4" key="1">
    <citation type="submission" date="2019-02" db="EMBL/GenBank/DDBJ databases">
        <title>Deep-cultivation of Planctomycetes and their phenomic and genomic characterization uncovers novel biology.</title>
        <authorList>
            <person name="Wiegand S."/>
            <person name="Jogler M."/>
            <person name="Boedeker C."/>
            <person name="Pinto D."/>
            <person name="Vollmers J."/>
            <person name="Rivas-Marin E."/>
            <person name="Kohn T."/>
            <person name="Peeters S.H."/>
            <person name="Heuer A."/>
            <person name="Rast P."/>
            <person name="Oberbeckmann S."/>
            <person name="Bunk B."/>
            <person name="Jeske O."/>
            <person name="Meyerdierks A."/>
            <person name="Storesund J.E."/>
            <person name="Kallscheuer N."/>
            <person name="Luecker S."/>
            <person name="Lage O.M."/>
            <person name="Pohl T."/>
            <person name="Merkel B.J."/>
            <person name="Hornburger P."/>
            <person name="Mueller R.-W."/>
            <person name="Bruemmer F."/>
            <person name="Labrenz M."/>
            <person name="Spormann A.M."/>
            <person name="Op den Camp H."/>
            <person name="Overmann J."/>
            <person name="Amann R."/>
            <person name="Jetten M.S.M."/>
            <person name="Mascher T."/>
            <person name="Medema M.H."/>
            <person name="Devos D.P."/>
            <person name="Kaster A.-K."/>
            <person name="Ovreas L."/>
            <person name="Rohde M."/>
            <person name="Galperin M.Y."/>
            <person name="Jogler C."/>
        </authorList>
    </citation>
    <scope>NUCLEOTIDE SEQUENCE [LARGE SCALE GENOMIC DNA]</scope>
    <source>
        <strain evidence="3 4">CA12</strain>
    </source>
</reference>
<dbReference type="Pfam" id="PF07963">
    <property type="entry name" value="N_methyl"/>
    <property type="match status" value="1"/>
</dbReference>
<keyword evidence="4" id="KW-1185">Reference proteome</keyword>
<organism evidence="3 4">
    <name type="scientific">Alienimonas californiensis</name>
    <dbReference type="NCBI Taxonomy" id="2527989"/>
    <lineage>
        <taxon>Bacteria</taxon>
        <taxon>Pseudomonadati</taxon>
        <taxon>Planctomycetota</taxon>
        <taxon>Planctomycetia</taxon>
        <taxon>Planctomycetales</taxon>
        <taxon>Planctomycetaceae</taxon>
        <taxon>Alienimonas</taxon>
    </lineage>
</organism>
<keyword evidence="1" id="KW-1133">Transmembrane helix</keyword>
<keyword evidence="1" id="KW-0812">Transmembrane</keyword>
<evidence type="ECO:0000313" key="4">
    <source>
        <dbReference type="Proteomes" id="UP000318741"/>
    </source>
</evidence>
<dbReference type="InterPro" id="IPR012902">
    <property type="entry name" value="N_methyl_site"/>
</dbReference>
<accession>A0A517P5X8</accession>
<dbReference type="PANTHER" id="PTHR30093:SF2">
    <property type="entry name" value="TYPE II SECRETION SYSTEM PROTEIN H"/>
    <property type="match status" value="1"/>
</dbReference>
<feature type="domain" description="DUF1559" evidence="2">
    <location>
        <begin position="47"/>
        <end position="308"/>
    </location>
</feature>
<dbReference type="NCBIfam" id="TIGR02532">
    <property type="entry name" value="IV_pilin_GFxxxE"/>
    <property type="match status" value="1"/>
</dbReference>
<evidence type="ECO:0000313" key="3">
    <source>
        <dbReference type="EMBL" id="QDT14781.1"/>
    </source>
</evidence>
<dbReference type="InterPro" id="IPR045584">
    <property type="entry name" value="Pilin-like"/>
</dbReference>
<feature type="transmembrane region" description="Helical" evidence="1">
    <location>
        <begin position="25"/>
        <end position="46"/>
    </location>
</feature>
<dbReference type="InterPro" id="IPR011453">
    <property type="entry name" value="DUF1559"/>
</dbReference>
<dbReference type="EMBL" id="CP036265">
    <property type="protein sequence ID" value="QDT14781.1"/>
    <property type="molecule type" value="Genomic_DNA"/>
</dbReference>
<dbReference type="PANTHER" id="PTHR30093">
    <property type="entry name" value="GENERAL SECRETION PATHWAY PROTEIN G"/>
    <property type="match status" value="1"/>
</dbReference>
<dbReference type="Proteomes" id="UP000318741">
    <property type="component" value="Chromosome"/>
</dbReference>
<dbReference type="Gene3D" id="3.30.700.10">
    <property type="entry name" value="Glycoprotein, Type 4 Pilin"/>
    <property type="match status" value="1"/>
</dbReference>
<name>A0A517P5X8_9PLAN</name>
<dbReference type="SUPFAM" id="SSF54523">
    <property type="entry name" value="Pili subunits"/>
    <property type="match status" value="1"/>
</dbReference>
<evidence type="ECO:0000259" key="2">
    <source>
        <dbReference type="Pfam" id="PF07596"/>
    </source>
</evidence>
<keyword evidence="1" id="KW-0472">Membrane</keyword>
<dbReference type="Pfam" id="PF07596">
    <property type="entry name" value="SBP_bac_10"/>
    <property type="match status" value="1"/>
</dbReference>
<protein>
    <submittedName>
        <fullName evidence="3">Type II secretion system protein G</fullName>
    </submittedName>
</protein>
<proteinExistence type="predicted"/>
<dbReference type="AlphaFoldDB" id="A0A517P5X8"/>
<gene>
    <name evidence="3" type="primary">pulG_4</name>
    <name evidence="3" type="ORF">CA12_08600</name>
</gene>
<sequence>MSFSRSAFAPAAPVRRPSRRRGFTLIELLVVIAVIAILVSLLLPAVQQAREAARRTACLNNLKQIGLAMHNYESTLKTFPSGYLYAPGDVGAPGGVGNTRGYGWGALLLPYLDLPNVHAEIDFNVPIYDPANAAIRTRHLPVFLCPTDTVSDGGYVVMGEGEATEPQISTGEVEAYAMASFVACFGPPDLDDNQTQRDGMFSRNSATRIAEVRDGLSNTLMVGERNNGPFRSGAEHGVHFEYETNWIGGVREITEASDDHGHMILFQTGHTPNSPQSDDRDVSAPHVGFAQFLLGDGSVHTIGESIDFDVYNGLGTRAGNEVLDEW</sequence>
<dbReference type="RefSeq" id="WP_145357640.1">
    <property type="nucleotide sequence ID" value="NZ_CP036265.1"/>
</dbReference>
<dbReference type="OrthoDB" id="255848at2"/>
<dbReference type="PROSITE" id="PS00409">
    <property type="entry name" value="PROKAR_NTER_METHYL"/>
    <property type="match status" value="1"/>
</dbReference>